<dbReference type="InterPro" id="IPR027417">
    <property type="entry name" value="P-loop_NTPase"/>
</dbReference>
<feature type="region of interest" description="Disordered" evidence="1">
    <location>
        <begin position="274"/>
        <end position="315"/>
    </location>
</feature>
<name>A0A061RYY4_9CHLO</name>
<reference evidence="3" key="1">
    <citation type="submission" date="2014-05" db="EMBL/GenBank/DDBJ databases">
        <title>The transcriptome of the halophilic microalga Tetraselmis sp. GSL018 isolated from the Great Salt Lake, Utah.</title>
        <authorList>
            <person name="Jinkerson R.E."/>
            <person name="D'Adamo S."/>
            <person name="Posewitz M.C."/>
        </authorList>
    </citation>
    <scope>NUCLEOTIDE SEQUENCE</scope>
    <source>
        <strain evidence="3">GSL018</strain>
    </source>
</reference>
<protein>
    <submittedName>
        <fullName evidence="3">Uncharacterized protein</fullName>
    </submittedName>
</protein>
<dbReference type="GO" id="GO:0006790">
    <property type="term" value="P:sulfur compound metabolic process"/>
    <property type="evidence" value="ECO:0007669"/>
    <property type="project" value="TreeGrafter"/>
</dbReference>
<dbReference type="AlphaFoldDB" id="A0A061RYY4"/>
<accession>A0A061RYY4</accession>
<keyword evidence="2" id="KW-0732">Signal</keyword>
<evidence type="ECO:0000256" key="2">
    <source>
        <dbReference type="SAM" id="SignalP"/>
    </source>
</evidence>
<dbReference type="SUPFAM" id="SSF52540">
    <property type="entry name" value="P-loop containing nucleoside triphosphate hydrolases"/>
    <property type="match status" value="1"/>
</dbReference>
<evidence type="ECO:0000313" key="3">
    <source>
        <dbReference type="EMBL" id="JAC77148.1"/>
    </source>
</evidence>
<dbReference type="Gene3D" id="3.40.50.300">
    <property type="entry name" value="P-loop containing nucleotide triphosphate hydrolases"/>
    <property type="match status" value="1"/>
</dbReference>
<organism evidence="3">
    <name type="scientific">Tetraselmis sp. GSL018</name>
    <dbReference type="NCBI Taxonomy" id="582737"/>
    <lineage>
        <taxon>Eukaryota</taxon>
        <taxon>Viridiplantae</taxon>
        <taxon>Chlorophyta</taxon>
        <taxon>core chlorophytes</taxon>
        <taxon>Chlorodendrophyceae</taxon>
        <taxon>Chlorodendrales</taxon>
        <taxon>Chlorodendraceae</taxon>
        <taxon>Tetraselmis</taxon>
    </lineage>
</organism>
<dbReference type="EMBL" id="GBEZ01008391">
    <property type="protein sequence ID" value="JAC77148.1"/>
    <property type="molecule type" value="Transcribed_RNA"/>
</dbReference>
<dbReference type="PANTHER" id="PTHR10704:SF71">
    <property type="entry name" value="CARBOHYDRATE SULFOTRANSFERASE 1-LIKE"/>
    <property type="match status" value="1"/>
</dbReference>
<dbReference type="InterPro" id="IPR051135">
    <property type="entry name" value="Gal/GlcNAc/GalNAc_ST"/>
</dbReference>
<evidence type="ECO:0000256" key="1">
    <source>
        <dbReference type="SAM" id="MobiDB-lite"/>
    </source>
</evidence>
<sequence>MEPVNSLMWCLGVLTLLFSTAEGFFSRTQDHGPDMGSDQGRKIVFIFSKARSASSMTSRLFDLNPEFLHFLEPFAAWKERRSSERSLAADVDFMERLVDCKLTAEEVYSVVTQGVSVPSDLKSQRMPSTSAADALAGLCAGRHIAVKTIRLSSLSPLCELQRRLKTRGDKVYVVDSYRDPRAVVASLMESGHSALSKIPENQRIKKMSESACQHMAARFQASTNQCRTLSTYSLQNEHFFRDPVTEGNKLYGFIGLEMPSEVRDALVAKARAPVAARGDGANATEEDQPGKPMPREEMEEEAPKAPSWSGSMSKAQAQQVQGVCQRIMPKELFRMVFVD</sequence>
<dbReference type="GO" id="GO:0001517">
    <property type="term" value="F:N-acetylglucosamine 6-O-sulfotransferase activity"/>
    <property type="evidence" value="ECO:0007669"/>
    <property type="project" value="TreeGrafter"/>
</dbReference>
<dbReference type="GO" id="GO:0006044">
    <property type="term" value="P:N-acetylglucosamine metabolic process"/>
    <property type="evidence" value="ECO:0007669"/>
    <property type="project" value="TreeGrafter"/>
</dbReference>
<feature type="chain" id="PRO_5030002215" evidence="2">
    <location>
        <begin position="24"/>
        <end position="339"/>
    </location>
</feature>
<feature type="signal peptide" evidence="2">
    <location>
        <begin position="1"/>
        <end position="23"/>
    </location>
</feature>
<dbReference type="PANTHER" id="PTHR10704">
    <property type="entry name" value="CARBOHYDRATE SULFOTRANSFERASE"/>
    <property type="match status" value="1"/>
</dbReference>
<proteinExistence type="predicted"/>
<gene>
    <name evidence="3" type="ORF">TSPGSL018_18411</name>
</gene>